<dbReference type="RefSeq" id="WP_173264420.1">
    <property type="nucleotide sequence ID" value="NZ_BLLG01000006.1"/>
</dbReference>
<comment type="caution">
    <text evidence="1">The sequence shown here is derived from an EMBL/GenBank/DDBJ whole genome shotgun (WGS) entry which is preliminary data.</text>
</comment>
<accession>A0A6A0AUC8</accession>
<reference evidence="1 2" key="1">
    <citation type="submission" date="2020-02" db="EMBL/GenBank/DDBJ databases">
        <title>Whole Genome Shotgun Sequence of Streptomyces sp. strain CWH03.</title>
        <authorList>
            <person name="Dohra H."/>
            <person name="Kodani S."/>
            <person name="Yamamura H."/>
        </authorList>
    </citation>
    <scope>NUCLEOTIDE SEQUENCE [LARGE SCALE GENOMIC DNA]</scope>
    <source>
        <strain evidence="1 2">CWH03</strain>
    </source>
</reference>
<dbReference type="EMBL" id="BLLG01000006">
    <property type="protein sequence ID" value="GFH36579.1"/>
    <property type="molecule type" value="Genomic_DNA"/>
</dbReference>
<dbReference type="NCBIfam" id="NF038082">
    <property type="entry name" value="phiSA1p31"/>
    <property type="match status" value="1"/>
</dbReference>
<gene>
    <name evidence="1" type="ORF">SCWH03_28100</name>
</gene>
<keyword evidence="2" id="KW-1185">Reference proteome</keyword>
<protein>
    <submittedName>
        <fullName evidence="1">Uncharacterized protein</fullName>
    </submittedName>
</protein>
<evidence type="ECO:0000313" key="2">
    <source>
        <dbReference type="Proteomes" id="UP000484988"/>
    </source>
</evidence>
<proteinExistence type="predicted"/>
<organism evidence="1 2">
    <name type="scientific">Streptomyces pacificus</name>
    <dbReference type="NCBI Taxonomy" id="2705029"/>
    <lineage>
        <taxon>Bacteria</taxon>
        <taxon>Bacillati</taxon>
        <taxon>Actinomycetota</taxon>
        <taxon>Actinomycetes</taxon>
        <taxon>Kitasatosporales</taxon>
        <taxon>Streptomycetaceae</taxon>
        <taxon>Streptomyces</taxon>
    </lineage>
</organism>
<dbReference type="NCBIfam" id="NF038081">
    <property type="entry name" value="BN159_2729_fam"/>
    <property type="match status" value="1"/>
</dbReference>
<dbReference type="AlphaFoldDB" id="A0A6A0AUC8"/>
<sequence length="251" mass="26847">MNKNLPQAIQTIRESVGLTEPEASRLAHELNRSGLLVDPERSYGVVLGRRPEGGWARVPKTELELQAAAWDASCRRAAALADTVRAECPPESGLLSVEADSDSVRVVVQVTAADQWGQWRRYLGITTEETQPLEYAYVGSGHRDGVAVSVVAYDAPEIEARTAAAAAMPFQHGGTVYDLALPQRDAHGDIWDHAGPNNDGMPLLRMRGAAERCSLANVVEYVGPLTAVRDDQPVPGVRESVAAAAEGGESA</sequence>
<name>A0A6A0AUC8_9ACTN</name>
<evidence type="ECO:0000313" key="1">
    <source>
        <dbReference type="EMBL" id="GFH36579.1"/>
    </source>
</evidence>
<dbReference type="Proteomes" id="UP000484988">
    <property type="component" value="Unassembled WGS sequence"/>
</dbReference>